<feature type="domain" description="PhoU" evidence="7">
    <location>
        <begin position="123"/>
        <end position="208"/>
    </location>
</feature>
<name>A0A6J6IZJ9_9ZZZZ</name>
<gene>
    <name evidence="8" type="ORF">UFOPK2086_00255</name>
    <name evidence="9" type="ORF">UFOPK2295_01403</name>
</gene>
<dbReference type="PIRSF" id="PIRSF003107">
    <property type="entry name" value="PhoU"/>
    <property type="match status" value="1"/>
</dbReference>
<protein>
    <submittedName>
        <fullName evidence="8">Unannotated protein</fullName>
    </submittedName>
</protein>
<dbReference type="GO" id="GO:0006817">
    <property type="term" value="P:phosphate ion transport"/>
    <property type="evidence" value="ECO:0007669"/>
    <property type="project" value="UniProtKB-KW"/>
</dbReference>
<dbReference type="GO" id="GO:0005737">
    <property type="term" value="C:cytoplasm"/>
    <property type="evidence" value="ECO:0007669"/>
    <property type="project" value="UniProtKB-SubCell"/>
</dbReference>
<dbReference type="GO" id="GO:0030643">
    <property type="term" value="P:intracellular phosphate ion homeostasis"/>
    <property type="evidence" value="ECO:0007669"/>
    <property type="project" value="InterPro"/>
</dbReference>
<evidence type="ECO:0000259" key="7">
    <source>
        <dbReference type="Pfam" id="PF01895"/>
    </source>
</evidence>
<evidence type="ECO:0000256" key="6">
    <source>
        <dbReference type="ARBA" id="ARBA00022592"/>
    </source>
</evidence>
<dbReference type="SUPFAM" id="SSF109755">
    <property type="entry name" value="PhoU-like"/>
    <property type="match status" value="1"/>
</dbReference>
<dbReference type="Gene3D" id="1.20.58.220">
    <property type="entry name" value="Phosphate transport system protein phou homolog 2, domain 2"/>
    <property type="match status" value="1"/>
</dbReference>
<dbReference type="AlphaFoldDB" id="A0A6J6IZJ9"/>
<dbReference type="Pfam" id="PF01895">
    <property type="entry name" value="PhoU"/>
    <property type="match status" value="2"/>
</dbReference>
<evidence type="ECO:0000313" key="9">
    <source>
        <dbReference type="EMBL" id="CAB4680759.1"/>
    </source>
</evidence>
<dbReference type="GO" id="GO:0045936">
    <property type="term" value="P:negative regulation of phosphate metabolic process"/>
    <property type="evidence" value="ECO:0007669"/>
    <property type="project" value="InterPro"/>
</dbReference>
<dbReference type="FunFam" id="1.20.58.220:FF:000004">
    <property type="entry name" value="Phosphate-specific transport system accessory protein PhoU"/>
    <property type="match status" value="1"/>
</dbReference>
<dbReference type="InterPro" id="IPR038078">
    <property type="entry name" value="PhoU-like_sf"/>
</dbReference>
<comment type="subunit">
    <text evidence="3">Homodimer.</text>
</comment>
<reference evidence="8" key="1">
    <citation type="submission" date="2020-05" db="EMBL/GenBank/DDBJ databases">
        <authorList>
            <person name="Chiriac C."/>
            <person name="Salcher M."/>
            <person name="Ghai R."/>
            <person name="Kavagutti S V."/>
        </authorList>
    </citation>
    <scope>NUCLEOTIDE SEQUENCE</scope>
</reference>
<dbReference type="InterPro" id="IPR026022">
    <property type="entry name" value="PhoU_dom"/>
</dbReference>
<comment type="similarity">
    <text evidence="2">Belongs to the PhoU family.</text>
</comment>
<sequence length="245" mass="27111">MDELRKGFHNQLEGARTDLARLAAAVIEAIPRATNILLNGDLDGANALIADDDRIDALSVELEEHCYQLIALQAPVAGDLRQLVAIVKMVGDIERSADLTVNICKAARRIYGHELDPRLRGLITRMSEQAQQLFEAALESFEENDASKAAAIDDMDSYLDGLQRELVRTIMESNTNDQMDLQVAIQMAMVARFYERIGDHAVNIGERVQYVVTGWLPEHKGAARYKNGIPRPNDDTDGIPIVTGD</sequence>
<evidence type="ECO:0000256" key="2">
    <source>
        <dbReference type="ARBA" id="ARBA00008107"/>
    </source>
</evidence>
<organism evidence="8">
    <name type="scientific">freshwater metagenome</name>
    <dbReference type="NCBI Taxonomy" id="449393"/>
    <lineage>
        <taxon>unclassified sequences</taxon>
        <taxon>metagenomes</taxon>
        <taxon>ecological metagenomes</taxon>
    </lineage>
</organism>
<evidence type="ECO:0000256" key="4">
    <source>
        <dbReference type="ARBA" id="ARBA00022448"/>
    </source>
</evidence>
<dbReference type="InterPro" id="IPR028366">
    <property type="entry name" value="PhoU"/>
</dbReference>
<accession>A0A6J6IZJ9</accession>
<dbReference type="PANTHER" id="PTHR42930">
    <property type="entry name" value="PHOSPHATE-SPECIFIC TRANSPORT SYSTEM ACCESSORY PROTEIN PHOU"/>
    <property type="match status" value="1"/>
</dbReference>
<proteinExistence type="inferred from homology"/>
<feature type="domain" description="PhoU" evidence="7">
    <location>
        <begin position="20"/>
        <end position="106"/>
    </location>
</feature>
<evidence type="ECO:0000256" key="5">
    <source>
        <dbReference type="ARBA" id="ARBA00022490"/>
    </source>
</evidence>
<keyword evidence="4" id="KW-0813">Transport</keyword>
<keyword evidence="5" id="KW-0963">Cytoplasm</keyword>
<dbReference type="EMBL" id="CAEZVQ010000016">
    <property type="protein sequence ID" value="CAB4629878.1"/>
    <property type="molecule type" value="Genomic_DNA"/>
</dbReference>
<comment type="subcellular location">
    <subcellularLocation>
        <location evidence="1">Cytoplasm</location>
    </subcellularLocation>
</comment>
<dbReference type="EMBL" id="CAEZWV010000035">
    <property type="protein sequence ID" value="CAB4680759.1"/>
    <property type="molecule type" value="Genomic_DNA"/>
</dbReference>
<evidence type="ECO:0000313" key="8">
    <source>
        <dbReference type="EMBL" id="CAB4629878.1"/>
    </source>
</evidence>
<evidence type="ECO:0000256" key="1">
    <source>
        <dbReference type="ARBA" id="ARBA00004496"/>
    </source>
</evidence>
<dbReference type="PANTHER" id="PTHR42930:SF3">
    <property type="entry name" value="PHOSPHATE-SPECIFIC TRANSPORT SYSTEM ACCESSORY PROTEIN PHOU"/>
    <property type="match status" value="1"/>
</dbReference>
<evidence type="ECO:0000256" key="3">
    <source>
        <dbReference type="ARBA" id="ARBA00011738"/>
    </source>
</evidence>
<keyword evidence="6" id="KW-0592">Phosphate transport</keyword>
<dbReference type="NCBIfam" id="TIGR02135">
    <property type="entry name" value="phoU_full"/>
    <property type="match status" value="1"/>
</dbReference>